<comment type="pathway">
    <text evidence="13">Cofactor biosynthesis; thiamine diphosphate biosynthesis; 4-amino-2-methyl-5-diphosphomethylpyrimidine from 5-amino-1-(5-phospho-D-ribosyl)imidazole: step 2/3.</text>
</comment>
<gene>
    <name evidence="17" type="primary">thiD</name>
    <name evidence="17" type="ORF">CLOSTMETH_03758</name>
</gene>
<dbReference type="Pfam" id="PF08543">
    <property type="entry name" value="Phos_pyr_kin"/>
    <property type="match status" value="1"/>
</dbReference>
<dbReference type="PANTHER" id="PTHR20858">
    <property type="entry name" value="PHOSPHOMETHYLPYRIMIDINE KINASE"/>
    <property type="match status" value="1"/>
</dbReference>
<keyword evidence="18" id="KW-1185">Reference proteome</keyword>
<dbReference type="InterPro" id="IPR004399">
    <property type="entry name" value="HMP/HMP-P_kinase_dom"/>
</dbReference>
<evidence type="ECO:0000256" key="9">
    <source>
        <dbReference type="ARBA" id="ARBA00022741"/>
    </source>
</evidence>
<keyword evidence="11" id="KW-0067">ATP-binding</keyword>
<evidence type="ECO:0000256" key="11">
    <source>
        <dbReference type="ARBA" id="ARBA00022840"/>
    </source>
</evidence>
<dbReference type="InterPro" id="IPR029056">
    <property type="entry name" value="Ribokinase-like"/>
</dbReference>
<proteinExistence type="inferred from homology"/>
<feature type="domain" description="Pyridoxamine kinase/Phosphomethylpyrimidine kinase" evidence="16">
    <location>
        <begin position="46"/>
        <end position="289"/>
    </location>
</feature>
<dbReference type="EMBL" id="ACEC01000129">
    <property type="protein sequence ID" value="EEG28650.1"/>
    <property type="molecule type" value="Genomic_DNA"/>
</dbReference>
<comment type="catalytic activity">
    <reaction evidence="2">
        <text>4-amino-2-methyl-5-(phosphooxymethyl)pyrimidine + ATP = 4-amino-2-methyl-5-(diphosphooxymethyl)pyrimidine + ADP</text>
        <dbReference type="Rhea" id="RHEA:19893"/>
        <dbReference type="ChEBI" id="CHEBI:30616"/>
        <dbReference type="ChEBI" id="CHEBI:57841"/>
        <dbReference type="ChEBI" id="CHEBI:58354"/>
        <dbReference type="ChEBI" id="CHEBI:456216"/>
        <dbReference type="EC" id="2.7.4.7"/>
    </reaction>
</comment>
<evidence type="ECO:0000256" key="7">
    <source>
        <dbReference type="ARBA" id="ARBA00019161"/>
    </source>
</evidence>
<evidence type="ECO:0000256" key="15">
    <source>
        <dbReference type="ARBA" id="ARBA00043176"/>
    </source>
</evidence>
<evidence type="ECO:0000256" key="3">
    <source>
        <dbReference type="ARBA" id="ARBA00004769"/>
    </source>
</evidence>
<evidence type="ECO:0000313" key="17">
    <source>
        <dbReference type="EMBL" id="EEG28650.1"/>
    </source>
</evidence>
<dbReference type="Gene3D" id="3.40.1190.20">
    <property type="match status" value="1"/>
</dbReference>
<organism evidence="17 18">
    <name type="scientific">[Clostridium] methylpentosum DSM 5476</name>
    <dbReference type="NCBI Taxonomy" id="537013"/>
    <lineage>
        <taxon>Bacteria</taxon>
        <taxon>Bacillati</taxon>
        <taxon>Bacillota</taxon>
        <taxon>Clostridia</taxon>
        <taxon>Eubacteriales</taxon>
        <taxon>Oscillospiraceae</taxon>
        <taxon>Oscillospiraceae incertae sedis</taxon>
    </lineage>
</organism>
<comment type="pathway">
    <text evidence="3">Cofactor biosynthesis; thiamine diphosphate biosynthesis; 4-amino-2-methyl-5-diphosphomethylpyrimidine from 5-amino-1-(5-phospho-D-ribosyl)imidazole: step 3/3.</text>
</comment>
<sequence length="294" mass="31623">MNEYFLEMREVGMKKIVPTVGWSGETHSFERDRSSMKKVLSIAGSDSGGGAGIQADIKTITAHKLYAMTAITSLTAQNTLGVQGIFPVDPNFLKQQLDSVFTDLFPDSVKIGMLCSAPLADTVADCLTHYRPKNIVLDPVMLSTSGSRLLDDDAVELLIRRLFPLADLITPNLPEAERISGLTIRSRTETERAARAIAGQGGCAVLIKGGHWAETADDLLFDGERMHWFPAERVDNPNTHGTGCTLSSAIACQLAQGVALHESVLLAKEYLTGALRAGLNLGQGSGPLNHCYAL</sequence>
<evidence type="ECO:0000256" key="4">
    <source>
        <dbReference type="ARBA" id="ARBA00009879"/>
    </source>
</evidence>
<reference evidence="17 18" key="1">
    <citation type="submission" date="2009-01" db="EMBL/GenBank/DDBJ databases">
        <authorList>
            <person name="Fulton L."/>
            <person name="Clifton S."/>
            <person name="Fulton B."/>
            <person name="Xu J."/>
            <person name="Minx P."/>
            <person name="Pepin K.H."/>
            <person name="Johnson M."/>
            <person name="Bhonagiri V."/>
            <person name="Nash W.E."/>
            <person name="Mardis E.R."/>
            <person name="Wilson R.K."/>
        </authorList>
    </citation>
    <scope>NUCLEOTIDE SEQUENCE [LARGE SCALE GENOMIC DNA]</scope>
    <source>
        <strain evidence="17 18">DSM 5476</strain>
    </source>
</reference>
<evidence type="ECO:0000256" key="10">
    <source>
        <dbReference type="ARBA" id="ARBA00022777"/>
    </source>
</evidence>
<dbReference type="EC" id="2.7.4.7" evidence="6"/>
<dbReference type="GO" id="GO:0009228">
    <property type="term" value="P:thiamine biosynthetic process"/>
    <property type="evidence" value="ECO:0007669"/>
    <property type="project" value="UniProtKB-KW"/>
</dbReference>
<evidence type="ECO:0000259" key="16">
    <source>
        <dbReference type="Pfam" id="PF08543"/>
    </source>
</evidence>
<comment type="catalytic activity">
    <reaction evidence="1">
        <text>4-amino-5-hydroxymethyl-2-methylpyrimidine + ATP = 4-amino-2-methyl-5-(phosphooxymethyl)pyrimidine + ADP + H(+)</text>
        <dbReference type="Rhea" id="RHEA:23096"/>
        <dbReference type="ChEBI" id="CHEBI:15378"/>
        <dbReference type="ChEBI" id="CHEBI:16892"/>
        <dbReference type="ChEBI" id="CHEBI:30616"/>
        <dbReference type="ChEBI" id="CHEBI:58354"/>
        <dbReference type="ChEBI" id="CHEBI:456216"/>
        <dbReference type="EC" id="2.7.1.49"/>
    </reaction>
</comment>
<evidence type="ECO:0000256" key="2">
    <source>
        <dbReference type="ARBA" id="ARBA00000565"/>
    </source>
</evidence>
<keyword evidence="12" id="KW-0784">Thiamine biosynthesis</keyword>
<dbReference type="GO" id="GO:0008972">
    <property type="term" value="F:phosphomethylpyrimidine kinase activity"/>
    <property type="evidence" value="ECO:0007669"/>
    <property type="project" value="UniProtKB-EC"/>
</dbReference>
<evidence type="ECO:0000256" key="6">
    <source>
        <dbReference type="ARBA" id="ARBA00012963"/>
    </source>
</evidence>
<dbReference type="GO" id="GO:0008902">
    <property type="term" value="F:hydroxymethylpyrimidine kinase activity"/>
    <property type="evidence" value="ECO:0007669"/>
    <property type="project" value="UniProtKB-EC"/>
</dbReference>
<dbReference type="FunFam" id="3.40.1190.20:FF:000003">
    <property type="entry name" value="Phosphomethylpyrimidine kinase ThiD"/>
    <property type="match status" value="1"/>
</dbReference>
<keyword evidence="9" id="KW-0547">Nucleotide-binding</keyword>
<evidence type="ECO:0000256" key="8">
    <source>
        <dbReference type="ARBA" id="ARBA00022679"/>
    </source>
</evidence>
<protein>
    <recommendedName>
        <fullName evidence="7">Hydroxymethylpyrimidine/phosphomethylpyrimidine kinase</fullName>
        <ecNumber evidence="5">2.7.1.49</ecNumber>
        <ecNumber evidence="6">2.7.4.7</ecNumber>
    </recommendedName>
    <alternativeName>
        <fullName evidence="14">Hydroxymethylpyrimidine kinase</fullName>
    </alternativeName>
    <alternativeName>
        <fullName evidence="15">Hydroxymethylpyrimidine phosphate kinase</fullName>
    </alternativeName>
</protein>
<dbReference type="GO" id="GO:0005829">
    <property type="term" value="C:cytosol"/>
    <property type="evidence" value="ECO:0007669"/>
    <property type="project" value="TreeGrafter"/>
</dbReference>
<dbReference type="CDD" id="cd01169">
    <property type="entry name" value="HMPP_kinase"/>
    <property type="match status" value="1"/>
</dbReference>
<accession>C0EIR3</accession>
<evidence type="ECO:0000256" key="5">
    <source>
        <dbReference type="ARBA" id="ARBA00012135"/>
    </source>
</evidence>
<keyword evidence="8 17" id="KW-0808">Transferase</keyword>
<dbReference type="STRING" id="537013.CLOSTMETH_03758"/>
<dbReference type="AlphaFoldDB" id="C0EIR3"/>
<evidence type="ECO:0000256" key="14">
    <source>
        <dbReference type="ARBA" id="ARBA00042102"/>
    </source>
</evidence>
<dbReference type="eggNOG" id="COG0351">
    <property type="taxonomic scope" value="Bacteria"/>
</dbReference>
<dbReference type="GO" id="GO:0005524">
    <property type="term" value="F:ATP binding"/>
    <property type="evidence" value="ECO:0007669"/>
    <property type="project" value="UniProtKB-KW"/>
</dbReference>
<dbReference type="SUPFAM" id="SSF53613">
    <property type="entry name" value="Ribokinase-like"/>
    <property type="match status" value="1"/>
</dbReference>
<evidence type="ECO:0000256" key="12">
    <source>
        <dbReference type="ARBA" id="ARBA00022977"/>
    </source>
</evidence>
<dbReference type="EC" id="2.7.1.49" evidence="5"/>
<evidence type="ECO:0000256" key="1">
    <source>
        <dbReference type="ARBA" id="ARBA00000151"/>
    </source>
</evidence>
<dbReference type="Proteomes" id="UP000003340">
    <property type="component" value="Unassembled WGS sequence"/>
</dbReference>
<dbReference type="PANTHER" id="PTHR20858:SF17">
    <property type="entry name" value="HYDROXYMETHYLPYRIMIDINE_PHOSPHOMETHYLPYRIMIDINE KINASE THI20-RELATED"/>
    <property type="match status" value="1"/>
</dbReference>
<keyword evidence="10 17" id="KW-0418">Kinase</keyword>
<dbReference type="InterPro" id="IPR013749">
    <property type="entry name" value="PM/HMP-P_kinase-1"/>
</dbReference>
<evidence type="ECO:0000313" key="18">
    <source>
        <dbReference type="Proteomes" id="UP000003340"/>
    </source>
</evidence>
<dbReference type="NCBIfam" id="TIGR00097">
    <property type="entry name" value="HMP-P_kinase"/>
    <property type="match status" value="1"/>
</dbReference>
<name>C0EIR3_9FIRM</name>
<reference evidence="17 18" key="2">
    <citation type="submission" date="2009-02" db="EMBL/GenBank/DDBJ databases">
        <title>Draft genome sequence of Clostridium methylpentosum (DSM 5476).</title>
        <authorList>
            <person name="Sudarsanam P."/>
            <person name="Ley R."/>
            <person name="Guruge J."/>
            <person name="Turnbaugh P.J."/>
            <person name="Mahowald M."/>
            <person name="Liep D."/>
            <person name="Gordon J."/>
        </authorList>
    </citation>
    <scope>NUCLEOTIDE SEQUENCE [LARGE SCALE GENOMIC DNA]</scope>
    <source>
        <strain evidence="17 18">DSM 5476</strain>
    </source>
</reference>
<evidence type="ECO:0000256" key="13">
    <source>
        <dbReference type="ARBA" id="ARBA00037917"/>
    </source>
</evidence>
<dbReference type="HOGENOM" id="CLU_020520_0_1_9"/>
<comment type="similarity">
    <text evidence="4">Belongs to the ThiD family.</text>
</comment>
<comment type="caution">
    <text evidence="17">The sequence shown here is derived from an EMBL/GenBank/DDBJ whole genome shotgun (WGS) entry which is preliminary data.</text>
</comment>